<protein>
    <submittedName>
        <fullName evidence="2">Uncharacterized protein</fullName>
    </submittedName>
</protein>
<feature type="compositionally biased region" description="Acidic residues" evidence="1">
    <location>
        <begin position="75"/>
        <end position="88"/>
    </location>
</feature>
<sequence>MTKDLHKDQEDSDEGDEDYDSNEIENVPKSESDLDDIEGYQIATQRGEKEVVVEEKESTENDEPETAGASAGESESGEEESSESESVSDLEGKTKNESGEHQRLEGLLKAAETNLETQNPEAALKMFNQIILMVPGSLRALLGRTRSLDKLGDIHHSNALLDQTIQAYLNVLQMKDLLSDTLFKEIAYRCINRIIFRAPHQLETSRERNRDDSFGKCRTFSASSSPHQYHKRFVSSTPILQLWHVFLLPVE</sequence>
<proteinExistence type="predicted"/>
<evidence type="ECO:0000313" key="2">
    <source>
        <dbReference type="EMBL" id="CAD7438766.1"/>
    </source>
</evidence>
<dbReference type="GO" id="GO:0062101">
    <property type="term" value="F:peptidyl-aspartic acid 3-dioxygenase activity"/>
    <property type="evidence" value="ECO:0007669"/>
    <property type="project" value="InterPro"/>
</dbReference>
<dbReference type="PANTHER" id="PTHR12366">
    <property type="entry name" value="ASPARTYL/ASPARAGINYL BETA-HYDROXYLASE"/>
    <property type="match status" value="1"/>
</dbReference>
<accession>A0A7R9EP95</accession>
<name>A0A7R9EP95_9NEOP</name>
<organism evidence="2">
    <name type="scientific">Timema bartmani</name>
    <dbReference type="NCBI Taxonomy" id="61472"/>
    <lineage>
        <taxon>Eukaryota</taxon>
        <taxon>Metazoa</taxon>
        <taxon>Ecdysozoa</taxon>
        <taxon>Arthropoda</taxon>
        <taxon>Hexapoda</taxon>
        <taxon>Insecta</taxon>
        <taxon>Pterygota</taxon>
        <taxon>Neoptera</taxon>
        <taxon>Polyneoptera</taxon>
        <taxon>Phasmatodea</taxon>
        <taxon>Timematodea</taxon>
        <taxon>Timematoidea</taxon>
        <taxon>Timematidae</taxon>
        <taxon>Timema</taxon>
    </lineage>
</organism>
<feature type="compositionally biased region" description="Basic and acidic residues" evidence="1">
    <location>
        <begin position="90"/>
        <end position="102"/>
    </location>
</feature>
<dbReference type="EMBL" id="OD564523">
    <property type="protein sequence ID" value="CAD7438766.1"/>
    <property type="molecule type" value="Genomic_DNA"/>
</dbReference>
<feature type="compositionally biased region" description="Acidic residues" evidence="1">
    <location>
        <begin position="10"/>
        <end position="23"/>
    </location>
</feature>
<evidence type="ECO:0000256" key="1">
    <source>
        <dbReference type="SAM" id="MobiDB-lite"/>
    </source>
</evidence>
<dbReference type="GO" id="GO:0005783">
    <property type="term" value="C:endoplasmic reticulum"/>
    <property type="evidence" value="ECO:0007669"/>
    <property type="project" value="TreeGrafter"/>
</dbReference>
<dbReference type="PANTHER" id="PTHR12366:SF29">
    <property type="entry name" value="ASPARTYL BETA-HYDROXYLASE, ISOFORM L"/>
    <property type="match status" value="1"/>
</dbReference>
<feature type="region of interest" description="Disordered" evidence="1">
    <location>
        <begin position="1"/>
        <end position="102"/>
    </location>
</feature>
<dbReference type="AlphaFoldDB" id="A0A7R9EP95"/>
<gene>
    <name evidence="2" type="ORF">TBIB3V08_LOCUS1352</name>
</gene>
<feature type="compositionally biased region" description="Basic and acidic residues" evidence="1">
    <location>
        <begin position="46"/>
        <end position="59"/>
    </location>
</feature>
<reference evidence="2" key="1">
    <citation type="submission" date="2020-11" db="EMBL/GenBank/DDBJ databases">
        <authorList>
            <person name="Tran Van P."/>
        </authorList>
    </citation>
    <scope>NUCLEOTIDE SEQUENCE</scope>
</reference>
<dbReference type="InterPro" id="IPR039038">
    <property type="entry name" value="ASPH"/>
</dbReference>